<name>X6LNR4_RETFI</name>
<feature type="non-terminal residue" evidence="1">
    <location>
        <position position="105"/>
    </location>
</feature>
<evidence type="ECO:0000313" key="2">
    <source>
        <dbReference type="Proteomes" id="UP000023152"/>
    </source>
</evidence>
<sequence>KVYHNDIHKHIGYPLQLHEICAILLHCGTSCNFEFGYDQTTFKHYKLPYLDNYLHKHERREENEMELYCRLKDVRLENIEKKIKVEYFISHVSASDNLQMHKNDQ</sequence>
<comment type="caution">
    <text evidence="1">The sequence shown here is derived from an EMBL/GenBank/DDBJ whole genome shotgun (WGS) entry which is preliminary data.</text>
</comment>
<organism evidence="1 2">
    <name type="scientific">Reticulomyxa filosa</name>
    <dbReference type="NCBI Taxonomy" id="46433"/>
    <lineage>
        <taxon>Eukaryota</taxon>
        <taxon>Sar</taxon>
        <taxon>Rhizaria</taxon>
        <taxon>Retaria</taxon>
        <taxon>Foraminifera</taxon>
        <taxon>Monothalamids</taxon>
        <taxon>Reticulomyxidae</taxon>
        <taxon>Reticulomyxa</taxon>
    </lineage>
</organism>
<gene>
    <name evidence="1" type="ORF">RFI_34404</name>
</gene>
<feature type="non-terminal residue" evidence="1">
    <location>
        <position position="1"/>
    </location>
</feature>
<reference evidence="1 2" key="1">
    <citation type="journal article" date="2013" name="Curr. Biol.">
        <title>The Genome of the Foraminiferan Reticulomyxa filosa.</title>
        <authorList>
            <person name="Glockner G."/>
            <person name="Hulsmann N."/>
            <person name="Schleicher M."/>
            <person name="Noegel A.A."/>
            <person name="Eichinger L."/>
            <person name="Gallinger C."/>
            <person name="Pawlowski J."/>
            <person name="Sierra R."/>
            <person name="Euteneuer U."/>
            <person name="Pillet L."/>
            <person name="Moustafa A."/>
            <person name="Platzer M."/>
            <person name="Groth M."/>
            <person name="Szafranski K."/>
            <person name="Schliwa M."/>
        </authorList>
    </citation>
    <scope>NUCLEOTIDE SEQUENCE [LARGE SCALE GENOMIC DNA]</scope>
</reference>
<dbReference type="Proteomes" id="UP000023152">
    <property type="component" value="Unassembled WGS sequence"/>
</dbReference>
<dbReference type="OrthoDB" id="9990006at2759"/>
<protein>
    <submittedName>
        <fullName evidence="1">Uncharacterized protein</fullName>
    </submittedName>
</protein>
<dbReference type="EMBL" id="ASPP01034379">
    <property type="protein sequence ID" value="ETO03006.1"/>
    <property type="molecule type" value="Genomic_DNA"/>
</dbReference>
<accession>X6LNR4</accession>
<evidence type="ECO:0000313" key="1">
    <source>
        <dbReference type="EMBL" id="ETO03006.1"/>
    </source>
</evidence>
<proteinExistence type="predicted"/>
<dbReference type="AlphaFoldDB" id="X6LNR4"/>
<keyword evidence="2" id="KW-1185">Reference proteome</keyword>